<dbReference type="CDD" id="cd06171">
    <property type="entry name" value="Sigma70_r4"/>
    <property type="match status" value="1"/>
</dbReference>
<dbReference type="Pfam" id="PF04542">
    <property type="entry name" value="Sigma70_r2"/>
    <property type="match status" value="1"/>
</dbReference>
<gene>
    <name evidence="7" type="ORF">QM524_09140</name>
</gene>
<feature type="domain" description="RNA polymerase sigma-70 region 2" evidence="5">
    <location>
        <begin position="32"/>
        <end position="92"/>
    </location>
</feature>
<proteinExistence type="inferred from homology"/>
<reference evidence="7 8" key="1">
    <citation type="submission" date="2023-05" db="EMBL/GenBank/DDBJ databases">
        <title>Novel species of genus Flectobacillus isolated from stream in China.</title>
        <authorList>
            <person name="Lu H."/>
        </authorList>
    </citation>
    <scope>NUCLEOTIDE SEQUENCE [LARGE SCALE GENOMIC DNA]</scope>
    <source>
        <strain evidence="7 8">KCTC 42575</strain>
    </source>
</reference>
<dbReference type="InterPro" id="IPR014284">
    <property type="entry name" value="RNA_pol_sigma-70_dom"/>
</dbReference>
<evidence type="ECO:0000256" key="2">
    <source>
        <dbReference type="ARBA" id="ARBA00023015"/>
    </source>
</evidence>
<dbReference type="PANTHER" id="PTHR43133:SF46">
    <property type="entry name" value="RNA POLYMERASE SIGMA-70 FACTOR ECF SUBFAMILY"/>
    <property type="match status" value="1"/>
</dbReference>
<name>A0ABT6Y766_9BACT</name>
<evidence type="ECO:0000313" key="8">
    <source>
        <dbReference type="Proteomes" id="UP001236507"/>
    </source>
</evidence>
<accession>A0ABT6Y766</accession>
<comment type="similarity">
    <text evidence="1">Belongs to the sigma-70 factor family. ECF subfamily.</text>
</comment>
<dbReference type="EMBL" id="JASHIF010000008">
    <property type="protein sequence ID" value="MDI9859371.1"/>
    <property type="molecule type" value="Genomic_DNA"/>
</dbReference>
<dbReference type="Gene3D" id="1.10.1740.10">
    <property type="match status" value="1"/>
</dbReference>
<dbReference type="InterPro" id="IPR007627">
    <property type="entry name" value="RNA_pol_sigma70_r2"/>
</dbReference>
<dbReference type="InterPro" id="IPR036388">
    <property type="entry name" value="WH-like_DNA-bd_sf"/>
</dbReference>
<evidence type="ECO:0000256" key="1">
    <source>
        <dbReference type="ARBA" id="ARBA00010641"/>
    </source>
</evidence>
<dbReference type="InterPro" id="IPR013249">
    <property type="entry name" value="RNA_pol_sigma70_r4_t2"/>
</dbReference>
<evidence type="ECO:0000256" key="3">
    <source>
        <dbReference type="ARBA" id="ARBA00023082"/>
    </source>
</evidence>
<evidence type="ECO:0000259" key="5">
    <source>
        <dbReference type="Pfam" id="PF04542"/>
    </source>
</evidence>
<keyword evidence="2" id="KW-0805">Transcription regulation</keyword>
<organism evidence="7 8">
    <name type="scientific">Flectobacillus roseus</name>
    <dbReference type="NCBI Taxonomy" id="502259"/>
    <lineage>
        <taxon>Bacteria</taxon>
        <taxon>Pseudomonadati</taxon>
        <taxon>Bacteroidota</taxon>
        <taxon>Cytophagia</taxon>
        <taxon>Cytophagales</taxon>
        <taxon>Flectobacillaceae</taxon>
        <taxon>Flectobacillus</taxon>
    </lineage>
</organism>
<sequence length="205" mass="24059">MIPVSKRQLKEQDVDYFWNAFRLGDINALGSLYQLYSQDLLSYGYRISNDRQLIKDSIQDLFLSLWQQRANIADTTSVKFYLYRSLRNKIIRNTEVANVTTDYESSSIDTIIADLPFESIIIEEENTQNMILKLRQAIASLPQRQQEVIQLRYYHDFSNEEIANLLEISNQSVRNLIYESMSRLRRLFAGGILPFYILLEALKKI</sequence>
<keyword evidence="3" id="KW-0731">Sigma factor</keyword>
<evidence type="ECO:0000313" key="7">
    <source>
        <dbReference type="EMBL" id="MDI9859371.1"/>
    </source>
</evidence>
<keyword evidence="8" id="KW-1185">Reference proteome</keyword>
<dbReference type="InterPro" id="IPR013324">
    <property type="entry name" value="RNA_pol_sigma_r3/r4-like"/>
</dbReference>
<dbReference type="Proteomes" id="UP001236507">
    <property type="component" value="Unassembled WGS sequence"/>
</dbReference>
<protein>
    <submittedName>
        <fullName evidence="7">Sigma-70 family RNA polymerase sigma factor</fullName>
    </submittedName>
</protein>
<evidence type="ECO:0000259" key="6">
    <source>
        <dbReference type="Pfam" id="PF08281"/>
    </source>
</evidence>
<keyword evidence="4" id="KW-0804">Transcription</keyword>
<feature type="domain" description="RNA polymerase sigma factor 70 region 4 type 2" evidence="6">
    <location>
        <begin position="132"/>
        <end position="184"/>
    </location>
</feature>
<dbReference type="SUPFAM" id="SSF88659">
    <property type="entry name" value="Sigma3 and sigma4 domains of RNA polymerase sigma factors"/>
    <property type="match status" value="1"/>
</dbReference>
<dbReference type="NCBIfam" id="TIGR02937">
    <property type="entry name" value="sigma70-ECF"/>
    <property type="match status" value="1"/>
</dbReference>
<dbReference type="Pfam" id="PF08281">
    <property type="entry name" value="Sigma70_r4_2"/>
    <property type="match status" value="1"/>
</dbReference>
<dbReference type="Gene3D" id="1.10.10.10">
    <property type="entry name" value="Winged helix-like DNA-binding domain superfamily/Winged helix DNA-binding domain"/>
    <property type="match status" value="1"/>
</dbReference>
<dbReference type="PANTHER" id="PTHR43133">
    <property type="entry name" value="RNA POLYMERASE ECF-TYPE SIGMA FACTO"/>
    <property type="match status" value="1"/>
</dbReference>
<dbReference type="RefSeq" id="WP_283344328.1">
    <property type="nucleotide sequence ID" value="NZ_JASHIF010000008.1"/>
</dbReference>
<comment type="caution">
    <text evidence="7">The sequence shown here is derived from an EMBL/GenBank/DDBJ whole genome shotgun (WGS) entry which is preliminary data.</text>
</comment>
<dbReference type="SUPFAM" id="SSF88946">
    <property type="entry name" value="Sigma2 domain of RNA polymerase sigma factors"/>
    <property type="match status" value="1"/>
</dbReference>
<dbReference type="InterPro" id="IPR013325">
    <property type="entry name" value="RNA_pol_sigma_r2"/>
</dbReference>
<evidence type="ECO:0000256" key="4">
    <source>
        <dbReference type="ARBA" id="ARBA00023163"/>
    </source>
</evidence>
<dbReference type="InterPro" id="IPR039425">
    <property type="entry name" value="RNA_pol_sigma-70-like"/>
</dbReference>